<dbReference type="Gramene" id="PGSC0003DMT400086480">
    <property type="protein sequence ID" value="PGSC0003DMT400086480"/>
    <property type="gene ID" value="PGSC0003DMG400036051"/>
</dbReference>
<dbReference type="AlphaFoldDB" id="M1DBV0"/>
<proteinExistence type="predicted"/>
<dbReference type="InParanoid" id="M1DBV0"/>
<keyword evidence="2" id="KW-1185">Reference proteome</keyword>
<organism evidence="1 2">
    <name type="scientific">Solanum tuberosum</name>
    <name type="common">Potato</name>
    <dbReference type="NCBI Taxonomy" id="4113"/>
    <lineage>
        <taxon>Eukaryota</taxon>
        <taxon>Viridiplantae</taxon>
        <taxon>Streptophyta</taxon>
        <taxon>Embryophyta</taxon>
        <taxon>Tracheophyta</taxon>
        <taxon>Spermatophyta</taxon>
        <taxon>Magnoliopsida</taxon>
        <taxon>eudicotyledons</taxon>
        <taxon>Gunneridae</taxon>
        <taxon>Pentapetalae</taxon>
        <taxon>asterids</taxon>
        <taxon>lamiids</taxon>
        <taxon>Solanales</taxon>
        <taxon>Solanaceae</taxon>
        <taxon>Solanoideae</taxon>
        <taxon>Solaneae</taxon>
        <taxon>Solanum</taxon>
    </lineage>
</organism>
<dbReference type="HOGENOM" id="CLU_140033_0_0_1"/>
<evidence type="ECO:0000313" key="2">
    <source>
        <dbReference type="Proteomes" id="UP000011115"/>
    </source>
</evidence>
<dbReference type="PaxDb" id="4113-PGSC0003DMT400086480"/>
<name>M1DBV0_SOLTU</name>
<dbReference type="Proteomes" id="UP000011115">
    <property type="component" value="Unassembled WGS sequence"/>
</dbReference>
<protein>
    <submittedName>
        <fullName evidence="1">Uncharacterized protein</fullName>
    </submittedName>
</protein>
<sequence>MNNELASLQVNVTQLQSIDLSMLNAMGCLRADDDLAEQIDEEELRSEKDEERISLSLTAMHETKEAIVLPAMVRSLRENSVGGTNGVCSNSTIPPSVVTGIDAPVDTTLQPLVILLSGIDAPDDVSHPETLDESAPQA</sequence>
<reference evidence="1" key="2">
    <citation type="submission" date="2015-06" db="UniProtKB">
        <authorList>
            <consortium name="EnsemblPlants"/>
        </authorList>
    </citation>
    <scope>IDENTIFICATION</scope>
    <source>
        <strain evidence="1">DM1-3 516 R44</strain>
    </source>
</reference>
<accession>M1DBV0</accession>
<dbReference type="EnsemblPlants" id="PGSC0003DMT400086480">
    <property type="protein sequence ID" value="PGSC0003DMT400086480"/>
    <property type="gene ID" value="PGSC0003DMG400036051"/>
</dbReference>
<evidence type="ECO:0000313" key="1">
    <source>
        <dbReference type="EnsemblPlants" id="PGSC0003DMT400086480"/>
    </source>
</evidence>
<reference evidence="2" key="1">
    <citation type="journal article" date="2011" name="Nature">
        <title>Genome sequence and analysis of the tuber crop potato.</title>
        <authorList>
            <consortium name="The Potato Genome Sequencing Consortium"/>
        </authorList>
    </citation>
    <scope>NUCLEOTIDE SEQUENCE [LARGE SCALE GENOMIC DNA]</scope>
    <source>
        <strain evidence="2">cv. DM1-3 516 R44</strain>
    </source>
</reference>